<dbReference type="GO" id="GO:0015098">
    <property type="term" value="F:molybdate ion transmembrane transporter activity"/>
    <property type="evidence" value="ECO:0007669"/>
    <property type="project" value="InterPro"/>
</dbReference>
<evidence type="ECO:0000256" key="2">
    <source>
        <dbReference type="ARBA" id="ARBA00022475"/>
    </source>
</evidence>
<dbReference type="PANTHER" id="PTHR43514:SF10">
    <property type="entry name" value="MOLYBDENUM IMPORT ATP-BINDING PROTEIN MODC 2"/>
    <property type="match status" value="1"/>
</dbReference>
<dbReference type="Gene3D" id="3.40.50.300">
    <property type="entry name" value="P-loop containing nucleotide triphosphate hydrolases"/>
    <property type="match status" value="1"/>
</dbReference>
<evidence type="ECO:0000256" key="7">
    <source>
        <dbReference type="ARBA" id="ARBA00022967"/>
    </source>
</evidence>
<name>A0A1T4K848_VIBCI</name>
<keyword evidence="4" id="KW-0997">Cell inner membrane</keyword>
<dbReference type="GeneID" id="70583852"/>
<dbReference type="PROSITE" id="PS00211">
    <property type="entry name" value="ABC_TRANSPORTER_1"/>
    <property type="match status" value="1"/>
</dbReference>
<proteinExistence type="predicted"/>
<dbReference type="PANTHER" id="PTHR43514">
    <property type="entry name" value="ABC TRANSPORTER I FAMILY MEMBER 10"/>
    <property type="match status" value="1"/>
</dbReference>
<dbReference type="InterPro" id="IPR017871">
    <property type="entry name" value="ABC_transporter-like_CS"/>
</dbReference>
<dbReference type="AlphaFoldDB" id="A0A1T4K848"/>
<dbReference type="InterPro" id="IPR003439">
    <property type="entry name" value="ABC_transporter-like_ATP-bd"/>
</dbReference>
<keyword evidence="3 9" id="KW-0500">Molybdenum</keyword>
<dbReference type="Proteomes" id="UP000190834">
    <property type="component" value="Unassembled WGS sequence"/>
</dbReference>
<evidence type="ECO:0000256" key="8">
    <source>
        <dbReference type="ARBA" id="ARBA00023136"/>
    </source>
</evidence>
<dbReference type="RefSeq" id="WP_078924471.1">
    <property type="nucleotide sequence ID" value="NZ_FUXB01000001.1"/>
</dbReference>
<keyword evidence="6 12" id="KW-0067">ATP-binding</keyword>
<dbReference type="SMART" id="SM00382">
    <property type="entry name" value="AAA"/>
    <property type="match status" value="1"/>
</dbReference>
<dbReference type="InterPro" id="IPR008995">
    <property type="entry name" value="Mo/tungstate-bd_C_term_dom"/>
</dbReference>
<dbReference type="EMBL" id="FUXB01000001">
    <property type="protein sequence ID" value="SJZ38493.1"/>
    <property type="molecule type" value="Genomic_DNA"/>
</dbReference>
<keyword evidence="13" id="KW-1185">Reference proteome</keyword>
<dbReference type="STRING" id="1123491.SAMN02745782_00055"/>
<dbReference type="SUPFAM" id="SSF50331">
    <property type="entry name" value="MOP-like"/>
    <property type="match status" value="1"/>
</dbReference>
<dbReference type="Gene3D" id="2.40.50.100">
    <property type="match status" value="1"/>
</dbReference>
<feature type="domain" description="Mop" evidence="11">
    <location>
        <begin position="303"/>
        <end position="369"/>
    </location>
</feature>
<evidence type="ECO:0000313" key="12">
    <source>
        <dbReference type="EMBL" id="SJZ38493.1"/>
    </source>
</evidence>
<dbReference type="SUPFAM" id="SSF52540">
    <property type="entry name" value="P-loop containing nucleoside triphosphate hydrolases"/>
    <property type="match status" value="1"/>
</dbReference>
<evidence type="ECO:0000256" key="4">
    <source>
        <dbReference type="ARBA" id="ARBA00022519"/>
    </source>
</evidence>
<dbReference type="PROSITE" id="PS51866">
    <property type="entry name" value="MOP"/>
    <property type="match status" value="1"/>
</dbReference>
<dbReference type="InterPro" id="IPR003593">
    <property type="entry name" value="AAA+_ATPase"/>
</dbReference>
<evidence type="ECO:0000256" key="1">
    <source>
        <dbReference type="ARBA" id="ARBA00022448"/>
    </source>
</evidence>
<evidence type="ECO:0000256" key="3">
    <source>
        <dbReference type="ARBA" id="ARBA00022505"/>
    </source>
</evidence>
<evidence type="ECO:0000259" key="10">
    <source>
        <dbReference type="PROSITE" id="PS50893"/>
    </source>
</evidence>
<protein>
    <submittedName>
        <fullName evidence="12">Molybdate transport system ATP-binding protein</fullName>
    </submittedName>
</protein>
<evidence type="ECO:0000259" key="11">
    <source>
        <dbReference type="PROSITE" id="PS51866"/>
    </source>
</evidence>
<dbReference type="PROSITE" id="PS50893">
    <property type="entry name" value="ABC_TRANSPORTER_2"/>
    <property type="match status" value="1"/>
</dbReference>
<dbReference type="InterPro" id="IPR005116">
    <property type="entry name" value="Transp-assoc_OB_typ1"/>
</dbReference>
<keyword evidence="2" id="KW-1003">Cell membrane</keyword>
<dbReference type="GO" id="GO:0016020">
    <property type="term" value="C:membrane"/>
    <property type="evidence" value="ECO:0007669"/>
    <property type="project" value="InterPro"/>
</dbReference>
<gene>
    <name evidence="12" type="ORF">SAMN02745782_00055</name>
</gene>
<keyword evidence="1" id="KW-0813">Transport</keyword>
<dbReference type="InterPro" id="IPR004606">
    <property type="entry name" value="Mop_domain"/>
</dbReference>
<dbReference type="InterPro" id="IPR050334">
    <property type="entry name" value="Molybdenum_import_ModC"/>
</dbReference>
<dbReference type="InterPro" id="IPR027417">
    <property type="entry name" value="P-loop_NTPase"/>
</dbReference>
<dbReference type="GO" id="GO:0005524">
    <property type="term" value="F:ATP binding"/>
    <property type="evidence" value="ECO:0007669"/>
    <property type="project" value="UniProtKB-KW"/>
</dbReference>
<dbReference type="GO" id="GO:0016887">
    <property type="term" value="F:ATP hydrolysis activity"/>
    <property type="evidence" value="ECO:0007669"/>
    <property type="project" value="InterPro"/>
</dbReference>
<dbReference type="InterPro" id="IPR011868">
    <property type="entry name" value="ModC_ABC_ATP-bd"/>
</dbReference>
<reference evidence="13" key="1">
    <citation type="submission" date="2017-02" db="EMBL/GenBank/DDBJ databases">
        <authorList>
            <person name="Varghese N."/>
            <person name="Submissions S."/>
        </authorList>
    </citation>
    <scope>NUCLEOTIDE SEQUENCE [LARGE SCALE GENOMIC DNA]</scope>
    <source>
        <strain evidence="13">DSM 19608</strain>
    </source>
</reference>
<dbReference type="NCBIfam" id="TIGR02142">
    <property type="entry name" value="modC_ABC"/>
    <property type="match status" value="1"/>
</dbReference>
<evidence type="ECO:0000256" key="6">
    <source>
        <dbReference type="ARBA" id="ARBA00022840"/>
    </source>
</evidence>
<accession>A0A1T4K848</accession>
<dbReference type="OrthoDB" id="9802264at2"/>
<keyword evidence="5" id="KW-0547">Nucleotide-binding</keyword>
<keyword evidence="8" id="KW-0472">Membrane</keyword>
<dbReference type="GO" id="GO:0140359">
    <property type="term" value="F:ABC-type transporter activity"/>
    <property type="evidence" value="ECO:0007669"/>
    <property type="project" value="InterPro"/>
</dbReference>
<dbReference type="Pfam" id="PF03459">
    <property type="entry name" value="TOBE"/>
    <property type="match status" value="1"/>
</dbReference>
<evidence type="ECO:0000256" key="9">
    <source>
        <dbReference type="PROSITE-ProRule" id="PRU01213"/>
    </source>
</evidence>
<dbReference type="Pfam" id="PF00005">
    <property type="entry name" value="ABC_tran"/>
    <property type="match status" value="1"/>
</dbReference>
<sequence>MNNSAVTDNEGAIRAKLNIDYDDFQLKVELALPSRGVTVLFGHSGCGKTSCLRAIAGLVRLKQGEVRVNSEQWQSWDGKVFIPPFERRIGYVFQEPSLFPHLNVAQNLAYAEKRVRTSPILFNRDSILALLDINPLLNRYSSQLSGGEKQRVAIARALLTQPQLLLMDEPLSALDHARKEEFLPYLERLQRRWDLPIIYVTHSVQELARLADHIVLFHQGNIVASGGAQQIMSDAKFSHLLGEEMGSVFDTVVKKHGEKYGMTELMYGDVIFHVPGKIATLGERKRCRILASDVGIALDEPVSTTVLNRLPATIIEVESASIQMGEVLVVLELINQQRLLAKVTVKSLHELNLHQGKRVWALIKAVAIC</sequence>
<feature type="domain" description="ABC transporter" evidence="10">
    <location>
        <begin position="7"/>
        <end position="244"/>
    </location>
</feature>
<organism evidence="12 13">
    <name type="scientific">Vibrio cincinnatiensis DSM 19608</name>
    <dbReference type="NCBI Taxonomy" id="1123491"/>
    <lineage>
        <taxon>Bacteria</taxon>
        <taxon>Pseudomonadati</taxon>
        <taxon>Pseudomonadota</taxon>
        <taxon>Gammaproteobacteria</taxon>
        <taxon>Vibrionales</taxon>
        <taxon>Vibrionaceae</taxon>
        <taxon>Vibrio</taxon>
    </lineage>
</organism>
<evidence type="ECO:0000256" key="5">
    <source>
        <dbReference type="ARBA" id="ARBA00022741"/>
    </source>
</evidence>
<evidence type="ECO:0000313" key="13">
    <source>
        <dbReference type="Proteomes" id="UP000190834"/>
    </source>
</evidence>
<keyword evidence="7" id="KW-1278">Translocase</keyword>